<comment type="cofactor">
    <cofactor evidence="2 14">
        <name>Mg(2+)</name>
        <dbReference type="ChEBI" id="CHEBI:18420"/>
    </cofactor>
</comment>
<sequence>MNFGGTIRINKFGLCIIIGACILLFYYLNSESKSAADDIKHEQGNTINLKRLLIAAIEVAEKGGKEVHDIRQQDDVKERSKGKLQGGVNDPLTLADDKSHCIMYYSLKQNFPKLKVISEEKSEDCQEVPPLDFDLQVAKDVIEYPDDNVSVDDITVWIDPLDATKEYTENLLKYVTTMVCVAVKGKPVIGVIHKPFDEKLSTYWAWVEKGLSRNLNLDVESKLKIIVSMSHAGEVANITEKAFDKSVEIVQAAGAGYKALEVVERRAAAYLHVTNIKKWDVCAGNAIVNAAKGKMTTLKGDELDYSNDKDVVNRDGLLATRDKHEWFLGRLTTVMSKA</sequence>
<evidence type="ECO:0000256" key="13">
    <source>
        <dbReference type="ARBA" id="ARBA00042119"/>
    </source>
</evidence>
<feature type="binding site" evidence="14">
    <location>
        <position position="159"/>
    </location>
    <ligand>
        <name>Mg(2+)</name>
        <dbReference type="ChEBI" id="CHEBI:18420"/>
        <label>1</label>
        <note>catalytic</note>
    </ligand>
</feature>
<dbReference type="GO" id="GO:0052834">
    <property type="term" value="F:inositol monophosphate phosphatase activity"/>
    <property type="evidence" value="ECO:0007669"/>
    <property type="project" value="UniProtKB-EC"/>
</dbReference>
<keyword evidence="11 15" id="KW-1133">Transmembrane helix</keyword>
<feature type="binding site" evidence="14">
    <location>
        <position position="119"/>
    </location>
    <ligand>
        <name>Mg(2+)</name>
        <dbReference type="ChEBI" id="CHEBI:18420"/>
        <label>1</label>
        <note>catalytic</note>
    </ligand>
</feature>
<evidence type="ECO:0000256" key="5">
    <source>
        <dbReference type="ARBA" id="ARBA00009759"/>
    </source>
</evidence>
<protein>
    <recommendedName>
        <fullName evidence="6">inositol-phosphate phosphatase</fullName>
        <ecNumber evidence="6">3.1.3.25</ecNumber>
    </recommendedName>
    <alternativeName>
        <fullName evidence="13">Myo-inositol monophosphatase A3</fullName>
    </alternativeName>
</protein>
<reference evidence="16 17" key="1">
    <citation type="submission" date="2024-03" db="EMBL/GenBank/DDBJ databases">
        <title>The genome assembly and annotation of the cricket Gryllus longicercus Weissman &amp; Gray.</title>
        <authorList>
            <person name="Szrajer S."/>
            <person name="Gray D."/>
            <person name="Ylla G."/>
        </authorList>
    </citation>
    <scope>NUCLEOTIDE SEQUENCE [LARGE SCALE GENOMIC DNA]</scope>
    <source>
        <strain evidence="16">DAG 2021-001</strain>
        <tissue evidence="16">Whole body minus gut</tissue>
    </source>
</reference>
<dbReference type="GO" id="GO:0046872">
    <property type="term" value="F:metal ion binding"/>
    <property type="evidence" value="ECO:0007669"/>
    <property type="project" value="UniProtKB-KW"/>
</dbReference>
<gene>
    <name evidence="16" type="ORF">R5R35_000203</name>
</gene>
<comment type="similarity">
    <text evidence="5">Belongs to the inositol monophosphatase superfamily.</text>
</comment>
<dbReference type="EMBL" id="JAZDUA010000014">
    <property type="protein sequence ID" value="KAK7873409.1"/>
    <property type="molecule type" value="Genomic_DNA"/>
</dbReference>
<evidence type="ECO:0000256" key="4">
    <source>
        <dbReference type="ARBA" id="ARBA00005152"/>
    </source>
</evidence>
<dbReference type="GO" id="GO:0016020">
    <property type="term" value="C:membrane"/>
    <property type="evidence" value="ECO:0007669"/>
    <property type="project" value="UniProtKB-SubCell"/>
</dbReference>
<feature type="binding site" evidence="14">
    <location>
        <position position="280"/>
    </location>
    <ligand>
        <name>Mg(2+)</name>
        <dbReference type="ChEBI" id="CHEBI:18420"/>
        <label>1</label>
        <note>catalytic</note>
    </ligand>
</feature>
<dbReference type="Proteomes" id="UP001378592">
    <property type="component" value="Unassembled WGS sequence"/>
</dbReference>
<dbReference type="Gene3D" id="3.40.190.80">
    <property type="match status" value="1"/>
</dbReference>
<feature type="transmembrane region" description="Helical" evidence="15">
    <location>
        <begin position="12"/>
        <end position="28"/>
    </location>
</feature>
<evidence type="ECO:0000256" key="3">
    <source>
        <dbReference type="ARBA" id="ARBA00004167"/>
    </source>
</evidence>
<keyword evidence="10 14" id="KW-0460">Magnesium</keyword>
<evidence type="ECO:0000256" key="7">
    <source>
        <dbReference type="ARBA" id="ARBA00022692"/>
    </source>
</evidence>
<evidence type="ECO:0000256" key="14">
    <source>
        <dbReference type="PIRSR" id="PIRSR600760-2"/>
    </source>
</evidence>
<evidence type="ECO:0000256" key="8">
    <source>
        <dbReference type="ARBA" id="ARBA00022723"/>
    </source>
</evidence>
<dbReference type="PANTHER" id="PTHR43028">
    <property type="entry name" value="3'(2'),5'-BISPHOSPHATE NUCLEOTIDASE 1"/>
    <property type="match status" value="1"/>
</dbReference>
<comment type="catalytic activity">
    <reaction evidence="1">
        <text>a myo-inositol phosphate + H2O = myo-inositol + phosphate</text>
        <dbReference type="Rhea" id="RHEA:24056"/>
        <dbReference type="ChEBI" id="CHEBI:15377"/>
        <dbReference type="ChEBI" id="CHEBI:17268"/>
        <dbReference type="ChEBI" id="CHEBI:43474"/>
        <dbReference type="ChEBI" id="CHEBI:84139"/>
        <dbReference type="EC" id="3.1.3.25"/>
    </reaction>
</comment>
<dbReference type="InterPro" id="IPR050725">
    <property type="entry name" value="CysQ/Inositol_MonoPase"/>
</dbReference>
<dbReference type="InterPro" id="IPR000760">
    <property type="entry name" value="Inositol_monophosphatase-like"/>
</dbReference>
<feature type="binding site" evidence="14">
    <location>
        <position position="161"/>
    </location>
    <ligand>
        <name>Mg(2+)</name>
        <dbReference type="ChEBI" id="CHEBI:18420"/>
        <label>1</label>
        <note>catalytic</note>
    </ligand>
</feature>
<keyword evidence="17" id="KW-1185">Reference proteome</keyword>
<name>A0AAN9VXG4_9ORTH</name>
<dbReference type="EC" id="3.1.3.25" evidence="6"/>
<comment type="pathway">
    <text evidence="4">Polyol metabolism; myo-inositol biosynthesis; myo-inositol from D-glucose 6-phosphate: step 2/2.</text>
</comment>
<dbReference type="GO" id="GO:0012505">
    <property type="term" value="C:endomembrane system"/>
    <property type="evidence" value="ECO:0007669"/>
    <property type="project" value="TreeGrafter"/>
</dbReference>
<dbReference type="GO" id="GO:0008254">
    <property type="term" value="F:3'-nucleotidase activity"/>
    <property type="evidence" value="ECO:0007669"/>
    <property type="project" value="TreeGrafter"/>
</dbReference>
<dbReference type="PANTHER" id="PTHR43028:SF4">
    <property type="entry name" value="INOSITOL MONOPHOSPHATASE 3"/>
    <property type="match status" value="1"/>
</dbReference>
<comment type="caution">
    <text evidence="16">The sequence shown here is derived from an EMBL/GenBank/DDBJ whole genome shotgun (WGS) entry which is preliminary data.</text>
</comment>
<dbReference type="Gene3D" id="3.30.540.10">
    <property type="entry name" value="Fructose-1,6-Bisphosphatase, subunit A, domain 1"/>
    <property type="match status" value="1"/>
</dbReference>
<feature type="binding site" evidence="14">
    <location>
        <position position="162"/>
    </location>
    <ligand>
        <name>Mg(2+)</name>
        <dbReference type="ChEBI" id="CHEBI:18420"/>
        <label>1</label>
        <note>catalytic</note>
    </ligand>
</feature>
<dbReference type="SUPFAM" id="SSF56655">
    <property type="entry name" value="Carbohydrate phosphatase"/>
    <property type="match status" value="1"/>
</dbReference>
<dbReference type="FunFam" id="3.30.540.10:FF:000012">
    <property type="entry name" value="Blast:Putative inositol monophosphatase 3"/>
    <property type="match status" value="1"/>
</dbReference>
<evidence type="ECO:0000256" key="1">
    <source>
        <dbReference type="ARBA" id="ARBA00001033"/>
    </source>
</evidence>
<keyword evidence="12 15" id="KW-0472">Membrane</keyword>
<evidence type="ECO:0000256" key="10">
    <source>
        <dbReference type="ARBA" id="ARBA00022842"/>
    </source>
</evidence>
<keyword evidence="9" id="KW-0378">Hydrolase</keyword>
<dbReference type="AlphaFoldDB" id="A0AAN9VXG4"/>
<evidence type="ECO:0000256" key="12">
    <source>
        <dbReference type="ARBA" id="ARBA00023136"/>
    </source>
</evidence>
<evidence type="ECO:0000256" key="11">
    <source>
        <dbReference type="ARBA" id="ARBA00022989"/>
    </source>
</evidence>
<comment type="subcellular location">
    <subcellularLocation>
        <location evidence="3">Membrane</location>
        <topology evidence="3">Single-pass membrane protein</topology>
    </subcellularLocation>
</comment>
<keyword evidence="7 15" id="KW-0812">Transmembrane</keyword>
<evidence type="ECO:0000313" key="17">
    <source>
        <dbReference type="Proteomes" id="UP001378592"/>
    </source>
</evidence>
<dbReference type="Pfam" id="PF00459">
    <property type="entry name" value="Inositol_P"/>
    <property type="match status" value="1"/>
</dbReference>
<evidence type="ECO:0000256" key="2">
    <source>
        <dbReference type="ARBA" id="ARBA00001946"/>
    </source>
</evidence>
<organism evidence="16 17">
    <name type="scientific">Gryllus longicercus</name>
    <dbReference type="NCBI Taxonomy" id="2509291"/>
    <lineage>
        <taxon>Eukaryota</taxon>
        <taxon>Metazoa</taxon>
        <taxon>Ecdysozoa</taxon>
        <taxon>Arthropoda</taxon>
        <taxon>Hexapoda</taxon>
        <taxon>Insecta</taxon>
        <taxon>Pterygota</taxon>
        <taxon>Neoptera</taxon>
        <taxon>Polyneoptera</taxon>
        <taxon>Orthoptera</taxon>
        <taxon>Ensifera</taxon>
        <taxon>Gryllidea</taxon>
        <taxon>Grylloidea</taxon>
        <taxon>Gryllidae</taxon>
        <taxon>Gryllinae</taxon>
        <taxon>Gryllus</taxon>
    </lineage>
</organism>
<evidence type="ECO:0000256" key="6">
    <source>
        <dbReference type="ARBA" id="ARBA00013106"/>
    </source>
</evidence>
<keyword evidence="8 14" id="KW-0479">Metal-binding</keyword>
<evidence type="ECO:0000313" key="16">
    <source>
        <dbReference type="EMBL" id="KAK7873409.1"/>
    </source>
</evidence>
<evidence type="ECO:0000256" key="9">
    <source>
        <dbReference type="ARBA" id="ARBA00022801"/>
    </source>
</evidence>
<accession>A0AAN9VXG4</accession>
<proteinExistence type="inferred from homology"/>
<evidence type="ECO:0000256" key="15">
    <source>
        <dbReference type="SAM" id="Phobius"/>
    </source>
</evidence>
<dbReference type="GO" id="GO:0005737">
    <property type="term" value="C:cytoplasm"/>
    <property type="evidence" value="ECO:0007669"/>
    <property type="project" value="UniProtKB-ARBA"/>
</dbReference>